<evidence type="ECO:0000313" key="8">
    <source>
        <dbReference type="EMBL" id="MBW13241.1"/>
    </source>
</evidence>
<keyword evidence="7" id="KW-0175">Coiled coil</keyword>
<feature type="coiled-coil region" evidence="7">
    <location>
        <begin position="177"/>
        <end position="222"/>
    </location>
</feature>
<name>A0A2H8TGT0_9HEMI</name>
<accession>A0A2H8TGT0</accession>
<protein>
    <submittedName>
        <fullName evidence="8">V-type proton ATPase subunit D 1</fullName>
    </submittedName>
</protein>
<keyword evidence="2" id="KW-0813">Transport</keyword>
<dbReference type="Pfam" id="PF01813">
    <property type="entry name" value="ATP-synt_D"/>
    <property type="match status" value="1"/>
</dbReference>
<evidence type="ECO:0000256" key="5">
    <source>
        <dbReference type="ARBA" id="ARBA00045737"/>
    </source>
</evidence>
<keyword evidence="3" id="KW-0375">Hydrogen ion transport</keyword>
<evidence type="ECO:0000256" key="2">
    <source>
        <dbReference type="ARBA" id="ARBA00022448"/>
    </source>
</evidence>
<sequence length="241" mass="27344">MSGKDKLPIFPSRGAQTMMKGRLMGAQKGHSLLKKKADALQMRFRLILSKIIQTKTLMGEVMKEAAFSLAEAKFTTGDFNQVVLQNVTKAQIKIRTKKDNVAGVTLPVFESYQDGTDTYELAGLARGGQQLAKLKKNYQTAIKLLVELASLQTSFVTLDDVIKITNRRVNAIEHVIIPRIEKTLAYIISELDELEREEFYRLKKIQDKKKIANKKKEQLKKDMKEADYGNMLDEGDEDLLF</sequence>
<comment type="function">
    <text evidence="5">Subunit of the V1 complex of vacuolar(H+)-ATPase (V-ATPase), a multisubunit enzyme composed of a peripheral complex (V1) that hydrolyzes ATP and a membrane integral complex (V0) that translocates protons. V-ATPase is responsible for acidifying and maintaining the pH of intracellular compartments and in some cell types, is targeted to the plasma membrane, where it is responsible for acidifying the extracellular environment.</text>
</comment>
<dbReference type="NCBIfam" id="TIGR00309">
    <property type="entry name" value="V_ATPase_subD"/>
    <property type="match status" value="1"/>
</dbReference>
<dbReference type="OrthoDB" id="7676488at2759"/>
<evidence type="ECO:0000256" key="6">
    <source>
        <dbReference type="ARBA" id="ARBA00046957"/>
    </source>
</evidence>
<comment type="subunit">
    <text evidence="6">V-ATPase is a heteromultimeric enzyme made up of two complexes: the ATP-hydrolytic V1 complex and the proton translocation V0 complex. The V1 complex consists of three catalytic AB heterodimers that form a heterohexamer, three peripheral stalks each consisting of EG heterodimers, one central rotor including subunits D and F, and the regulatory subunits C and H. The proton translocation complex V0 consists of the proton transport subunit a, a ring of proteolipid subunits c9c'', rotary subunit d, subunits e and f, and the accessory subunits VhaAC45 and ATP6AP2.</text>
</comment>
<evidence type="ECO:0000256" key="7">
    <source>
        <dbReference type="SAM" id="Coils"/>
    </source>
</evidence>
<dbReference type="EMBL" id="GFXV01001436">
    <property type="protein sequence ID" value="MBW13241.1"/>
    <property type="molecule type" value="Transcribed_RNA"/>
</dbReference>
<dbReference type="FunFam" id="1.10.287.3240:FF:000001">
    <property type="entry name" value="V-type proton ATPase subunit D"/>
    <property type="match status" value="1"/>
</dbReference>
<proteinExistence type="inferred from homology"/>
<evidence type="ECO:0000256" key="3">
    <source>
        <dbReference type="ARBA" id="ARBA00022781"/>
    </source>
</evidence>
<keyword evidence="4" id="KW-0406">Ion transport</keyword>
<dbReference type="PANTHER" id="PTHR11671">
    <property type="entry name" value="V-TYPE ATP SYNTHASE SUBUNIT D"/>
    <property type="match status" value="1"/>
</dbReference>
<gene>
    <name evidence="8" type="primary">Vha36-1_0</name>
</gene>
<dbReference type="InterPro" id="IPR002699">
    <property type="entry name" value="V_ATPase_D"/>
</dbReference>
<dbReference type="Gene3D" id="1.10.287.3240">
    <property type="match status" value="1"/>
</dbReference>
<dbReference type="GO" id="GO:0046961">
    <property type="term" value="F:proton-transporting ATPase activity, rotational mechanism"/>
    <property type="evidence" value="ECO:0007669"/>
    <property type="project" value="InterPro"/>
</dbReference>
<organism evidence="8">
    <name type="scientific">Melanaphis sacchari</name>
    <dbReference type="NCBI Taxonomy" id="742174"/>
    <lineage>
        <taxon>Eukaryota</taxon>
        <taxon>Metazoa</taxon>
        <taxon>Ecdysozoa</taxon>
        <taxon>Arthropoda</taxon>
        <taxon>Hexapoda</taxon>
        <taxon>Insecta</taxon>
        <taxon>Pterygota</taxon>
        <taxon>Neoptera</taxon>
        <taxon>Paraneoptera</taxon>
        <taxon>Hemiptera</taxon>
        <taxon>Sternorrhyncha</taxon>
        <taxon>Aphidomorpha</taxon>
        <taxon>Aphidoidea</taxon>
        <taxon>Aphididae</taxon>
        <taxon>Aphidini</taxon>
        <taxon>Melanaphis</taxon>
    </lineage>
</organism>
<comment type="similarity">
    <text evidence="1">Belongs to the V-ATPase D subunit family.</text>
</comment>
<dbReference type="AlphaFoldDB" id="A0A2H8TGT0"/>
<evidence type="ECO:0000256" key="1">
    <source>
        <dbReference type="ARBA" id="ARBA00005850"/>
    </source>
</evidence>
<reference evidence="8" key="1">
    <citation type="submission" date="2017-10" db="EMBL/GenBank/DDBJ databases">
        <title>Transcriptome Assembly of Sugarcane Aphid Adults.</title>
        <authorList>
            <person name="Scully E.D."/>
            <person name="Palmer N.A."/>
            <person name="Geib S.M."/>
            <person name="Sarath G."/>
            <person name="Sattler S.E."/>
        </authorList>
    </citation>
    <scope>NUCLEOTIDE SEQUENCE</scope>
    <source>
        <tissue evidence="8">Whole body</tissue>
    </source>
</reference>
<evidence type="ECO:0000256" key="4">
    <source>
        <dbReference type="ARBA" id="ARBA00023065"/>
    </source>
</evidence>